<evidence type="ECO:0000256" key="5">
    <source>
        <dbReference type="SAM" id="Phobius"/>
    </source>
</evidence>
<reference evidence="6" key="2">
    <citation type="submission" date="2020-09" db="EMBL/GenBank/DDBJ databases">
        <authorList>
            <person name="Sun Q."/>
            <person name="Zhou Y."/>
        </authorList>
    </citation>
    <scope>NUCLEOTIDE SEQUENCE</scope>
    <source>
        <strain evidence="6">CGMCC 1.15425</strain>
    </source>
</reference>
<dbReference type="GO" id="GO:0015179">
    <property type="term" value="F:L-amino acid transmembrane transporter activity"/>
    <property type="evidence" value="ECO:0007669"/>
    <property type="project" value="TreeGrafter"/>
</dbReference>
<dbReference type="EMBL" id="BMIY01000004">
    <property type="protein sequence ID" value="GGG54193.1"/>
    <property type="molecule type" value="Genomic_DNA"/>
</dbReference>
<feature type="transmembrane region" description="Helical" evidence="5">
    <location>
        <begin position="201"/>
        <end position="220"/>
    </location>
</feature>
<dbReference type="PANTHER" id="PTHR11785">
    <property type="entry name" value="AMINO ACID TRANSPORTER"/>
    <property type="match status" value="1"/>
</dbReference>
<comment type="caution">
    <text evidence="6">The sequence shown here is derived from an EMBL/GenBank/DDBJ whole genome shotgun (WGS) entry which is preliminary data.</text>
</comment>
<evidence type="ECO:0000256" key="2">
    <source>
        <dbReference type="ARBA" id="ARBA00022692"/>
    </source>
</evidence>
<feature type="transmembrane region" description="Helical" evidence="5">
    <location>
        <begin position="428"/>
        <end position="445"/>
    </location>
</feature>
<keyword evidence="4 5" id="KW-0472">Membrane</keyword>
<feature type="transmembrane region" description="Helical" evidence="5">
    <location>
        <begin position="240"/>
        <end position="263"/>
    </location>
</feature>
<dbReference type="InterPro" id="IPR002293">
    <property type="entry name" value="AA/rel_permease1"/>
</dbReference>
<feature type="transmembrane region" description="Helical" evidence="5">
    <location>
        <begin position="47"/>
        <end position="70"/>
    </location>
</feature>
<dbReference type="Pfam" id="PF13520">
    <property type="entry name" value="AA_permease_2"/>
    <property type="match status" value="1"/>
</dbReference>
<name>A0A917GQX1_9GAMM</name>
<accession>A0A917GQX1</accession>
<keyword evidence="2 5" id="KW-0812">Transmembrane</keyword>
<feature type="transmembrane region" description="Helical" evidence="5">
    <location>
        <begin position="130"/>
        <end position="148"/>
    </location>
</feature>
<reference evidence="6" key="1">
    <citation type="journal article" date="2014" name="Int. J. Syst. Evol. Microbiol.">
        <title>Complete genome sequence of Corynebacterium casei LMG S-19264T (=DSM 44701T), isolated from a smear-ripened cheese.</title>
        <authorList>
            <consortium name="US DOE Joint Genome Institute (JGI-PGF)"/>
            <person name="Walter F."/>
            <person name="Albersmeier A."/>
            <person name="Kalinowski J."/>
            <person name="Ruckert C."/>
        </authorList>
    </citation>
    <scope>NUCLEOTIDE SEQUENCE</scope>
    <source>
        <strain evidence="6">CGMCC 1.15425</strain>
    </source>
</reference>
<dbReference type="PANTHER" id="PTHR11785:SF512">
    <property type="entry name" value="SOBREMESA, ISOFORM B"/>
    <property type="match status" value="1"/>
</dbReference>
<dbReference type="Gene3D" id="1.20.1740.10">
    <property type="entry name" value="Amino acid/polyamine transporter I"/>
    <property type="match status" value="1"/>
</dbReference>
<dbReference type="GO" id="GO:0016020">
    <property type="term" value="C:membrane"/>
    <property type="evidence" value="ECO:0007669"/>
    <property type="project" value="UniProtKB-SubCell"/>
</dbReference>
<protein>
    <submittedName>
        <fullName evidence="6">Amino acid permease</fullName>
    </submittedName>
</protein>
<feature type="transmembrane region" description="Helical" evidence="5">
    <location>
        <begin position="335"/>
        <end position="353"/>
    </location>
</feature>
<comment type="subcellular location">
    <subcellularLocation>
        <location evidence="1">Membrane</location>
        <topology evidence="1">Multi-pass membrane protein</topology>
    </subcellularLocation>
</comment>
<feature type="transmembrane region" description="Helical" evidence="5">
    <location>
        <begin position="401"/>
        <end position="422"/>
    </location>
</feature>
<keyword evidence="7" id="KW-1185">Reference proteome</keyword>
<evidence type="ECO:0000313" key="6">
    <source>
        <dbReference type="EMBL" id="GGG54193.1"/>
    </source>
</evidence>
<organism evidence="6 7">
    <name type="scientific">Pseudohongiella nitratireducens</name>
    <dbReference type="NCBI Taxonomy" id="1768907"/>
    <lineage>
        <taxon>Bacteria</taxon>
        <taxon>Pseudomonadati</taxon>
        <taxon>Pseudomonadota</taxon>
        <taxon>Gammaproteobacteria</taxon>
        <taxon>Pseudomonadales</taxon>
        <taxon>Pseudohongiellaceae</taxon>
        <taxon>Pseudohongiella</taxon>
    </lineage>
</organism>
<evidence type="ECO:0000256" key="1">
    <source>
        <dbReference type="ARBA" id="ARBA00004141"/>
    </source>
</evidence>
<dbReference type="InterPro" id="IPR050598">
    <property type="entry name" value="AminoAcid_Transporter"/>
</dbReference>
<sequence length="452" mass="48994">MPPSKSAQNSNRGYDSKTATAVVVANMIGTGVFTSLGFQLVDIRSVFALLMLWFVGGIAALCGALTYAELTSRLPRSGGEYAFLSRIYHPALGFVSGWVSLTVGFAAPTALAAMTFAAYLGSATEHVVEINRMAAALTLVIIATFVHGRSHQASGRMQDWFTLIKVALIIIFILLVVMTVTANGTAQPLQWLPSGRDDDTLLSPAFAVSLIYVSYAYAGWNAATYITNEVRDPTRTVPKVLVIGTCIVMLLYLALNATFLFAVPMDDMEGRIEIGVIVAQYTFGQTGGLVMGATLSLLLISTVSAMTIAGPRVLQVMGEDFRLFRRLSETRDNGVPRFAIYAQGALTVIFIVTSTFDAILVFSGFLLGLSSLATVLGIFVLRYREQKAQHGQRHSGYRTWLYPLPPLIYSAIVIWTLGFIAVTRPVEAFAAAAILLLGLLAYWATEHFSRPD</sequence>
<keyword evidence="3 5" id="KW-1133">Transmembrane helix</keyword>
<dbReference type="PIRSF" id="PIRSF006060">
    <property type="entry name" value="AA_transporter"/>
    <property type="match status" value="1"/>
</dbReference>
<dbReference type="AlphaFoldDB" id="A0A917GQX1"/>
<feature type="transmembrane region" description="Helical" evidence="5">
    <location>
        <begin position="91"/>
        <end position="118"/>
    </location>
</feature>
<evidence type="ECO:0000313" key="7">
    <source>
        <dbReference type="Proteomes" id="UP000627715"/>
    </source>
</evidence>
<dbReference type="Proteomes" id="UP000627715">
    <property type="component" value="Unassembled WGS sequence"/>
</dbReference>
<feature type="transmembrane region" description="Helical" evidence="5">
    <location>
        <begin position="359"/>
        <end position="381"/>
    </location>
</feature>
<proteinExistence type="predicted"/>
<evidence type="ECO:0000256" key="4">
    <source>
        <dbReference type="ARBA" id="ARBA00023136"/>
    </source>
</evidence>
<feature type="transmembrane region" description="Helical" evidence="5">
    <location>
        <begin position="160"/>
        <end position="181"/>
    </location>
</feature>
<gene>
    <name evidence="6" type="ORF">GCM10011403_09180</name>
</gene>
<dbReference type="RefSeq" id="WP_229694605.1">
    <property type="nucleotide sequence ID" value="NZ_BMIY01000004.1"/>
</dbReference>
<evidence type="ECO:0000256" key="3">
    <source>
        <dbReference type="ARBA" id="ARBA00022989"/>
    </source>
</evidence>
<feature type="transmembrane region" description="Helical" evidence="5">
    <location>
        <begin position="21"/>
        <end position="41"/>
    </location>
</feature>